<dbReference type="EMBL" id="OW240916">
    <property type="protein sequence ID" value="CAH2292027.1"/>
    <property type="molecule type" value="Genomic_DNA"/>
</dbReference>
<name>A0AAD1W4W2_PELCU</name>
<protein>
    <submittedName>
        <fullName evidence="1">Uncharacterized protein</fullName>
    </submittedName>
</protein>
<organism evidence="1 2">
    <name type="scientific">Pelobates cultripes</name>
    <name type="common">Western spadefoot toad</name>
    <dbReference type="NCBI Taxonomy" id="61616"/>
    <lineage>
        <taxon>Eukaryota</taxon>
        <taxon>Metazoa</taxon>
        <taxon>Chordata</taxon>
        <taxon>Craniata</taxon>
        <taxon>Vertebrata</taxon>
        <taxon>Euteleostomi</taxon>
        <taxon>Amphibia</taxon>
        <taxon>Batrachia</taxon>
        <taxon>Anura</taxon>
        <taxon>Pelobatoidea</taxon>
        <taxon>Pelobatidae</taxon>
        <taxon>Pelobates</taxon>
    </lineage>
</organism>
<keyword evidence="2" id="KW-1185">Reference proteome</keyword>
<evidence type="ECO:0000313" key="1">
    <source>
        <dbReference type="EMBL" id="CAH2292027.1"/>
    </source>
</evidence>
<accession>A0AAD1W4W2</accession>
<evidence type="ECO:0000313" key="2">
    <source>
        <dbReference type="Proteomes" id="UP001295444"/>
    </source>
</evidence>
<dbReference type="Proteomes" id="UP001295444">
    <property type="component" value="Chromosome 05"/>
</dbReference>
<proteinExistence type="predicted"/>
<dbReference type="AlphaFoldDB" id="A0AAD1W4W2"/>
<gene>
    <name evidence="1" type="ORF">PECUL_23A012669</name>
</gene>
<sequence>MAKSTSIGPITWSDHAEITLTLNLPCTGRPWSWRLNPILLHNPQIRQSVDRAITDYFQLNKDGAISEGTLWAAHKAVIRGVMINQATKQQKKQVAHLEQTLTTLRTLEAKHKLNPTPDLTEQIKKCQTDIKEFMAKDSTKALLWSKQFFYDKANKADTLLARRLNTKN</sequence>
<reference evidence="1" key="1">
    <citation type="submission" date="2022-03" db="EMBL/GenBank/DDBJ databases">
        <authorList>
            <person name="Alioto T."/>
            <person name="Alioto T."/>
            <person name="Gomez Garrido J."/>
        </authorList>
    </citation>
    <scope>NUCLEOTIDE SEQUENCE</scope>
</reference>